<comment type="caution">
    <text evidence="6">The sequence shown here is derived from an EMBL/GenBank/DDBJ whole genome shotgun (WGS) entry which is preliminary data.</text>
</comment>
<sequence>MSPPFDWDLLQSFLAVARTGRLTGAARQLKIDHSTLGRRLAALEAALGARLFDRRVSGYALTAQGERLLQQAEQIESTVFAIQSDVADSRMQVSGAVRIGAPDGFGTAILAPAIGRLAQAHPDLDIHLVVTPRSFSLSRREADIAIGLSCPAHGRLHARRLTDYELGIYGARTHAALWRDVARADDLAGRPFIGYIEDLIFAPELDYVPSISRAIAPRIRSSNLLAQMQATRAGAGLCVLPCFLADGEDDLVRVLPDEVRLLRTFWMMIHGDMRDLARIQVTATFIAEEVRRASARFLPRAGLTAGDAV</sequence>
<dbReference type="PANTHER" id="PTHR30579">
    <property type="entry name" value="TRANSCRIPTIONAL REGULATOR"/>
    <property type="match status" value="1"/>
</dbReference>
<dbReference type="GO" id="GO:0003700">
    <property type="term" value="F:DNA-binding transcription factor activity"/>
    <property type="evidence" value="ECO:0007669"/>
    <property type="project" value="InterPro"/>
</dbReference>
<dbReference type="InterPro" id="IPR036388">
    <property type="entry name" value="WH-like_DNA-bd_sf"/>
</dbReference>
<evidence type="ECO:0000313" key="7">
    <source>
        <dbReference type="Proteomes" id="UP000325255"/>
    </source>
</evidence>
<name>A0A5M6ITG4_9PROT</name>
<evidence type="ECO:0000256" key="1">
    <source>
        <dbReference type="ARBA" id="ARBA00009437"/>
    </source>
</evidence>
<dbReference type="PROSITE" id="PS50931">
    <property type="entry name" value="HTH_LYSR"/>
    <property type="match status" value="1"/>
</dbReference>
<accession>A0A5M6ITG4</accession>
<proteinExistence type="inferred from homology"/>
<keyword evidence="2" id="KW-0805">Transcription regulation</keyword>
<dbReference type="SUPFAM" id="SSF53850">
    <property type="entry name" value="Periplasmic binding protein-like II"/>
    <property type="match status" value="1"/>
</dbReference>
<feature type="domain" description="HTH lysR-type" evidence="5">
    <location>
        <begin position="5"/>
        <end position="62"/>
    </location>
</feature>
<reference evidence="6 7" key="1">
    <citation type="submission" date="2019-09" db="EMBL/GenBank/DDBJ databases">
        <title>Genome sequence of Rhodovastum atsumiense, a diverse member of the Acetobacteraceae family of non-sulfur purple photosynthetic bacteria.</title>
        <authorList>
            <person name="Meyer T."/>
            <person name="Kyndt J."/>
        </authorList>
    </citation>
    <scope>NUCLEOTIDE SEQUENCE [LARGE SCALE GENOMIC DNA]</scope>
    <source>
        <strain evidence="6 7">DSM 21279</strain>
    </source>
</reference>
<dbReference type="InterPro" id="IPR036390">
    <property type="entry name" value="WH_DNA-bd_sf"/>
</dbReference>
<dbReference type="OrthoDB" id="7333438at2"/>
<evidence type="ECO:0000313" key="6">
    <source>
        <dbReference type="EMBL" id="KAA5611209.1"/>
    </source>
</evidence>
<dbReference type="PANTHER" id="PTHR30579:SF3">
    <property type="entry name" value="TRANSCRIPTIONAL REGULATORY PROTEIN"/>
    <property type="match status" value="1"/>
</dbReference>
<gene>
    <name evidence="6" type="ORF">F1189_15690</name>
</gene>
<dbReference type="Pfam" id="PF00126">
    <property type="entry name" value="HTH_1"/>
    <property type="match status" value="1"/>
</dbReference>
<dbReference type="EMBL" id="VWPK01000023">
    <property type="protein sequence ID" value="KAA5611209.1"/>
    <property type="molecule type" value="Genomic_DNA"/>
</dbReference>
<evidence type="ECO:0000256" key="3">
    <source>
        <dbReference type="ARBA" id="ARBA00023125"/>
    </source>
</evidence>
<dbReference type="InterPro" id="IPR005119">
    <property type="entry name" value="LysR_subst-bd"/>
</dbReference>
<dbReference type="Gene3D" id="1.10.10.10">
    <property type="entry name" value="Winged helix-like DNA-binding domain superfamily/Winged helix DNA-binding domain"/>
    <property type="match status" value="1"/>
</dbReference>
<dbReference type="InterPro" id="IPR050176">
    <property type="entry name" value="LTTR"/>
</dbReference>
<keyword evidence="4" id="KW-0804">Transcription</keyword>
<dbReference type="Proteomes" id="UP000325255">
    <property type="component" value="Unassembled WGS sequence"/>
</dbReference>
<dbReference type="SUPFAM" id="SSF46785">
    <property type="entry name" value="Winged helix' DNA-binding domain"/>
    <property type="match status" value="1"/>
</dbReference>
<keyword evidence="3" id="KW-0238">DNA-binding</keyword>
<evidence type="ECO:0000256" key="4">
    <source>
        <dbReference type="ARBA" id="ARBA00023163"/>
    </source>
</evidence>
<evidence type="ECO:0000259" key="5">
    <source>
        <dbReference type="PROSITE" id="PS50931"/>
    </source>
</evidence>
<dbReference type="Gene3D" id="3.40.190.290">
    <property type="match status" value="1"/>
</dbReference>
<dbReference type="GO" id="GO:0003677">
    <property type="term" value="F:DNA binding"/>
    <property type="evidence" value="ECO:0007669"/>
    <property type="project" value="UniProtKB-KW"/>
</dbReference>
<keyword evidence="7" id="KW-1185">Reference proteome</keyword>
<dbReference type="InterPro" id="IPR000847">
    <property type="entry name" value="LysR_HTH_N"/>
</dbReference>
<dbReference type="RefSeq" id="WP_150041772.1">
    <property type="nucleotide sequence ID" value="NZ_OW485601.1"/>
</dbReference>
<dbReference type="Pfam" id="PF03466">
    <property type="entry name" value="LysR_substrate"/>
    <property type="match status" value="1"/>
</dbReference>
<evidence type="ECO:0000256" key="2">
    <source>
        <dbReference type="ARBA" id="ARBA00023015"/>
    </source>
</evidence>
<comment type="similarity">
    <text evidence="1">Belongs to the LysR transcriptional regulatory family.</text>
</comment>
<protein>
    <submittedName>
        <fullName evidence="6">LysR family transcriptional regulator</fullName>
    </submittedName>
</protein>
<dbReference type="AlphaFoldDB" id="A0A5M6ITG4"/>
<organism evidence="6 7">
    <name type="scientific">Rhodovastum atsumiense</name>
    <dbReference type="NCBI Taxonomy" id="504468"/>
    <lineage>
        <taxon>Bacteria</taxon>
        <taxon>Pseudomonadati</taxon>
        <taxon>Pseudomonadota</taxon>
        <taxon>Alphaproteobacteria</taxon>
        <taxon>Acetobacterales</taxon>
        <taxon>Acetobacteraceae</taxon>
        <taxon>Rhodovastum</taxon>
    </lineage>
</organism>